<accession>A0AAW2XWN2</accession>
<dbReference type="PROSITE" id="PS50891">
    <property type="entry name" value="LOB"/>
    <property type="match status" value="1"/>
</dbReference>
<dbReference type="InterPro" id="IPR004883">
    <property type="entry name" value="LOB"/>
</dbReference>
<reference evidence="3" key="2">
    <citation type="journal article" date="2024" name="Plant">
        <title>Genomic evolution and insights into agronomic trait innovations of Sesamum species.</title>
        <authorList>
            <person name="Miao H."/>
            <person name="Wang L."/>
            <person name="Qu L."/>
            <person name="Liu H."/>
            <person name="Sun Y."/>
            <person name="Le M."/>
            <person name="Wang Q."/>
            <person name="Wei S."/>
            <person name="Zheng Y."/>
            <person name="Lin W."/>
            <person name="Duan Y."/>
            <person name="Cao H."/>
            <person name="Xiong S."/>
            <person name="Wang X."/>
            <person name="Wei L."/>
            <person name="Li C."/>
            <person name="Ma Q."/>
            <person name="Ju M."/>
            <person name="Zhao R."/>
            <person name="Li G."/>
            <person name="Mu C."/>
            <person name="Tian Q."/>
            <person name="Mei H."/>
            <person name="Zhang T."/>
            <person name="Gao T."/>
            <person name="Zhang H."/>
        </authorList>
    </citation>
    <scope>NUCLEOTIDE SEQUENCE</scope>
    <source>
        <strain evidence="3">KEN1</strain>
    </source>
</reference>
<feature type="domain" description="LOB" evidence="2">
    <location>
        <begin position="10"/>
        <end position="111"/>
    </location>
</feature>
<dbReference type="AlphaFoldDB" id="A0AAW2XWN2"/>
<reference evidence="3" key="1">
    <citation type="submission" date="2020-06" db="EMBL/GenBank/DDBJ databases">
        <authorList>
            <person name="Li T."/>
            <person name="Hu X."/>
            <person name="Zhang T."/>
            <person name="Song X."/>
            <person name="Zhang H."/>
            <person name="Dai N."/>
            <person name="Sheng W."/>
            <person name="Hou X."/>
            <person name="Wei L."/>
        </authorList>
    </citation>
    <scope>NUCLEOTIDE SEQUENCE</scope>
    <source>
        <strain evidence="3">KEN1</strain>
        <tissue evidence="3">Leaf</tissue>
    </source>
</reference>
<gene>
    <name evidence="3" type="ORF">Slati_0480500</name>
</gene>
<dbReference type="PANTHER" id="PTHR31301">
    <property type="entry name" value="LOB DOMAIN-CONTAINING PROTEIN 4-RELATED"/>
    <property type="match status" value="1"/>
</dbReference>
<evidence type="ECO:0000313" key="3">
    <source>
        <dbReference type="EMBL" id="KAL0458533.1"/>
    </source>
</evidence>
<organism evidence="3">
    <name type="scientific">Sesamum latifolium</name>
    <dbReference type="NCBI Taxonomy" id="2727402"/>
    <lineage>
        <taxon>Eukaryota</taxon>
        <taxon>Viridiplantae</taxon>
        <taxon>Streptophyta</taxon>
        <taxon>Embryophyta</taxon>
        <taxon>Tracheophyta</taxon>
        <taxon>Spermatophyta</taxon>
        <taxon>Magnoliopsida</taxon>
        <taxon>eudicotyledons</taxon>
        <taxon>Gunneridae</taxon>
        <taxon>Pentapetalae</taxon>
        <taxon>asterids</taxon>
        <taxon>lamiids</taxon>
        <taxon>Lamiales</taxon>
        <taxon>Pedaliaceae</taxon>
        <taxon>Sesamum</taxon>
    </lineage>
</organism>
<dbReference type="EMBL" id="JACGWN010000002">
    <property type="protein sequence ID" value="KAL0458533.1"/>
    <property type="molecule type" value="Genomic_DNA"/>
</dbReference>
<sequence>MRKRDGRRKFALRFVQIAEAPLRKGLHFRPLLPSDDPHKFAIVHKVFGASNVSKMLQELPVHQRGDAVNSLVYEANARMRDPVYGCVGAISYLQNQVSQLQMQLAVAQAEILCIQMQQEQSPAAMVGLPPPPQDEKSSLLLATNNFNNLQQCFGFASTSSNVMQDPLKRESLWT</sequence>
<dbReference type="Pfam" id="PF03195">
    <property type="entry name" value="LOB"/>
    <property type="match status" value="1"/>
</dbReference>
<evidence type="ECO:0000259" key="2">
    <source>
        <dbReference type="PROSITE" id="PS50891"/>
    </source>
</evidence>
<comment type="caution">
    <text evidence="3">The sequence shown here is derived from an EMBL/GenBank/DDBJ whole genome shotgun (WGS) entry which is preliminary data.</text>
</comment>
<evidence type="ECO:0000256" key="1">
    <source>
        <dbReference type="ARBA" id="ARBA00005474"/>
    </source>
</evidence>
<protein>
    <submittedName>
        <fullName evidence="3">LOB domain-containing protein 12</fullName>
    </submittedName>
</protein>
<dbReference type="PANTHER" id="PTHR31301:SF15">
    <property type="entry name" value="LOB DOMAIN-CONTAINING PROTEIN 12"/>
    <property type="match status" value="1"/>
</dbReference>
<comment type="similarity">
    <text evidence="1">Belongs to the LOB domain-containing protein family.</text>
</comment>
<proteinExistence type="inferred from homology"/>
<name>A0AAW2XWN2_9LAMI</name>